<evidence type="ECO:0000256" key="7">
    <source>
        <dbReference type="ARBA" id="ARBA00022840"/>
    </source>
</evidence>
<evidence type="ECO:0000259" key="10">
    <source>
        <dbReference type="Pfam" id="PF07730"/>
    </source>
</evidence>
<dbReference type="GO" id="GO:0016020">
    <property type="term" value="C:membrane"/>
    <property type="evidence" value="ECO:0007669"/>
    <property type="project" value="InterPro"/>
</dbReference>
<sequence>MDRRTLLVDGTIAGVTLAIALGTLGAGGFGTPSPLATPLDPVGVMLALVASVPLTLRERAPMTVYATVTVGTLTMLVLNYPLDFPLGAALAGYTVAVRYSGAADPVRRRGALAAVVGFGPALVVIYSIAGDNLSDITVELSALALMFGAVWIAGDRSRLRRERIVALEERAVRAELEVEREHRLAAAQERTRIARELHDSAGHAISVILVQAGAARLLHERDPECSRKALRTIEDVARGTMDEISRLVRALREDGQSDLTPTGPAAIQDLLAGFRAGGLVLRSHVAGSVAAVPRSVASAAYRILQEALTNATRHGDGSADVSVRCTGGAVEITVTNPARSSAPATGGGHGIVGMRERALLLGGTLRTEQVGGRYRLSACLPHLASDSVPA</sequence>
<dbReference type="RefSeq" id="WP_190256884.1">
    <property type="nucleotide sequence ID" value="NZ_BMPI01000083.1"/>
</dbReference>
<keyword evidence="4" id="KW-0808">Transferase</keyword>
<name>A0A917X749_9ACTN</name>
<evidence type="ECO:0000256" key="6">
    <source>
        <dbReference type="ARBA" id="ARBA00022777"/>
    </source>
</evidence>
<dbReference type="InterPro" id="IPR050482">
    <property type="entry name" value="Sensor_HK_TwoCompSys"/>
</dbReference>
<dbReference type="PANTHER" id="PTHR24421:SF10">
    <property type="entry name" value="NITRATE_NITRITE SENSOR PROTEIN NARQ"/>
    <property type="match status" value="1"/>
</dbReference>
<dbReference type="InterPro" id="IPR036890">
    <property type="entry name" value="HATPase_C_sf"/>
</dbReference>
<evidence type="ECO:0000259" key="11">
    <source>
        <dbReference type="Pfam" id="PF23539"/>
    </source>
</evidence>
<dbReference type="GO" id="GO:0000155">
    <property type="term" value="F:phosphorelay sensor kinase activity"/>
    <property type="evidence" value="ECO:0007669"/>
    <property type="project" value="InterPro"/>
</dbReference>
<dbReference type="SUPFAM" id="SSF55874">
    <property type="entry name" value="ATPase domain of HSP90 chaperone/DNA topoisomerase II/histidine kinase"/>
    <property type="match status" value="1"/>
</dbReference>
<evidence type="ECO:0000256" key="8">
    <source>
        <dbReference type="ARBA" id="ARBA00023012"/>
    </source>
</evidence>
<dbReference type="Proteomes" id="UP000642070">
    <property type="component" value="Unassembled WGS sequence"/>
</dbReference>
<dbReference type="EMBL" id="BMPI01000083">
    <property type="protein sequence ID" value="GGM80345.1"/>
    <property type="molecule type" value="Genomic_DNA"/>
</dbReference>
<dbReference type="CDD" id="cd16917">
    <property type="entry name" value="HATPase_UhpB-NarQ-NarX-like"/>
    <property type="match status" value="1"/>
</dbReference>
<evidence type="ECO:0000256" key="9">
    <source>
        <dbReference type="SAM" id="Phobius"/>
    </source>
</evidence>
<keyword evidence="5" id="KW-0547">Nucleotide-binding</keyword>
<dbReference type="Pfam" id="PF07730">
    <property type="entry name" value="HisKA_3"/>
    <property type="match status" value="1"/>
</dbReference>
<keyword evidence="9" id="KW-0812">Transmembrane</keyword>
<keyword evidence="9" id="KW-1133">Transmembrane helix</keyword>
<gene>
    <name evidence="12" type="ORF">GCM10007977_097270</name>
</gene>
<evidence type="ECO:0000313" key="13">
    <source>
        <dbReference type="Proteomes" id="UP000642070"/>
    </source>
</evidence>
<evidence type="ECO:0000256" key="1">
    <source>
        <dbReference type="ARBA" id="ARBA00000085"/>
    </source>
</evidence>
<dbReference type="Gene3D" id="1.20.5.1930">
    <property type="match status" value="1"/>
</dbReference>
<evidence type="ECO:0000256" key="4">
    <source>
        <dbReference type="ARBA" id="ARBA00022679"/>
    </source>
</evidence>
<evidence type="ECO:0000256" key="2">
    <source>
        <dbReference type="ARBA" id="ARBA00012438"/>
    </source>
</evidence>
<feature type="transmembrane region" description="Helical" evidence="9">
    <location>
        <begin position="7"/>
        <end position="29"/>
    </location>
</feature>
<comment type="caution">
    <text evidence="12">The sequence shown here is derived from an EMBL/GenBank/DDBJ whole genome shotgun (WGS) entry which is preliminary data.</text>
</comment>
<keyword evidence="13" id="KW-1185">Reference proteome</keyword>
<keyword evidence="8" id="KW-0902">Two-component regulatory system</keyword>
<feature type="transmembrane region" description="Helical" evidence="9">
    <location>
        <begin position="136"/>
        <end position="154"/>
    </location>
</feature>
<dbReference type="AlphaFoldDB" id="A0A917X749"/>
<dbReference type="InterPro" id="IPR011712">
    <property type="entry name" value="Sig_transdc_His_kin_sub3_dim/P"/>
</dbReference>
<dbReference type="GO" id="GO:0005524">
    <property type="term" value="F:ATP binding"/>
    <property type="evidence" value="ECO:0007669"/>
    <property type="project" value="UniProtKB-KW"/>
</dbReference>
<dbReference type="Pfam" id="PF23539">
    <property type="entry name" value="DUF7134"/>
    <property type="match status" value="1"/>
</dbReference>
<dbReference type="PANTHER" id="PTHR24421">
    <property type="entry name" value="NITRATE/NITRITE SENSOR PROTEIN NARX-RELATED"/>
    <property type="match status" value="1"/>
</dbReference>
<keyword evidence="9" id="KW-0472">Membrane</keyword>
<proteinExistence type="predicted"/>
<feature type="transmembrane region" description="Helical" evidence="9">
    <location>
        <begin position="110"/>
        <end position="130"/>
    </location>
</feature>
<dbReference type="GO" id="GO:0046983">
    <property type="term" value="F:protein dimerization activity"/>
    <property type="evidence" value="ECO:0007669"/>
    <property type="project" value="InterPro"/>
</dbReference>
<dbReference type="EC" id="2.7.13.3" evidence="2"/>
<dbReference type="InterPro" id="IPR055558">
    <property type="entry name" value="DUF7134"/>
</dbReference>
<feature type="domain" description="DUF7134" evidence="11">
    <location>
        <begin position="2"/>
        <end position="161"/>
    </location>
</feature>
<accession>A0A917X749</accession>
<keyword evidence="6 12" id="KW-0418">Kinase</keyword>
<keyword evidence="7" id="KW-0067">ATP-binding</keyword>
<feature type="transmembrane region" description="Helical" evidence="9">
    <location>
        <begin position="35"/>
        <end position="56"/>
    </location>
</feature>
<evidence type="ECO:0000256" key="3">
    <source>
        <dbReference type="ARBA" id="ARBA00022553"/>
    </source>
</evidence>
<comment type="catalytic activity">
    <reaction evidence="1">
        <text>ATP + protein L-histidine = ADP + protein N-phospho-L-histidine.</text>
        <dbReference type="EC" id="2.7.13.3"/>
    </reaction>
</comment>
<keyword evidence="3" id="KW-0597">Phosphoprotein</keyword>
<feature type="domain" description="Signal transduction histidine kinase subgroup 3 dimerisation and phosphoacceptor" evidence="10">
    <location>
        <begin position="189"/>
        <end position="254"/>
    </location>
</feature>
<evidence type="ECO:0000256" key="5">
    <source>
        <dbReference type="ARBA" id="ARBA00022741"/>
    </source>
</evidence>
<reference evidence="12" key="2">
    <citation type="submission" date="2020-09" db="EMBL/GenBank/DDBJ databases">
        <authorList>
            <person name="Sun Q."/>
            <person name="Ohkuma M."/>
        </authorList>
    </citation>
    <scope>NUCLEOTIDE SEQUENCE</scope>
    <source>
        <strain evidence="12">JCM 19831</strain>
    </source>
</reference>
<evidence type="ECO:0000313" key="12">
    <source>
        <dbReference type="EMBL" id="GGM80345.1"/>
    </source>
</evidence>
<dbReference type="Gene3D" id="3.30.565.10">
    <property type="entry name" value="Histidine kinase-like ATPase, C-terminal domain"/>
    <property type="match status" value="1"/>
</dbReference>
<reference evidence="12" key="1">
    <citation type="journal article" date="2014" name="Int. J. Syst. Evol. Microbiol.">
        <title>Complete genome sequence of Corynebacterium casei LMG S-19264T (=DSM 44701T), isolated from a smear-ripened cheese.</title>
        <authorList>
            <consortium name="US DOE Joint Genome Institute (JGI-PGF)"/>
            <person name="Walter F."/>
            <person name="Albersmeier A."/>
            <person name="Kalinowski J."/>
            <person name="Ruckert C."/>
        </authorList>
    </citation>
    <scope>NUCLEOTIDE SEQUENCE</scope>
    <source>
        <strain evidence="12">JCM 19831</strain>
    </source>
</reference>
<protein>
    <recommendedName>
        <fullName evidence="2">histidine kinase</fullName>
        <ecNumber evidence="2">2.7.13.3</ecNumber>
    </recommendedName>
</protein>
<organism evidence="12 13">
    <name type="scientific">Dactylosporangium sucinum</name>
    <dbReference type="NCBI Taxonomy" id="1424081"/>
    <lineage>
        <taxon>Bacteria</taxon>
        <taxon>Bacillati</taxon>
        <taxon>Actinomycetota</taxon>
        <taxon>Actinomycetes</taxon>
        <taxon>Micromonosporales</taxon>
        <taxon>Micromonosporaceae</taxon>
        <taxon>Dactylosporangium</taxon>
    </lineage>
</organism>